<gene>
    <name evidence="1" type="ORF">CK510_10465</name>
</gene>
<comment type="caution">
    <text evidence="1">The sequence shown here is derived from an EMBL/GenBank/DDBJ whole genome shotgun (WGS) entry which is preliminary data.</text>
</comment>
<proteinExistence type="predicted"/>
<name>A0A2A2TK76_9CYAN</name>
<dbReference type="RefSeq" id="WP_095721643.1">
    <property type="nucleotide sequence ID" value="NZ_NTFS01000090.1"/>
</dbReference>
<dbReference type="AlphaFoldDB" id="A0A2A2TK76"/>
<organism evidence="1 2">
    <name type="scientific">Brunnivagina elsteri CCALA 953</name>
    <dbReference type="NCBI Taxonomy" id="987040"/>
    <lineage>
        <taxon>Bacteria</taxon>
        <taxon>Bacillati</taxon>
        <taxon>Cyanobacteriota</taxon>
        <taxon>Cyanophyceae</taxon>
        <taxon>Nostocales</taxon>
        <taxon>Calotrichaceae</taxon>
        <taxon>Brunnivagina</taxon>
    </lineage>
</organism>
<protein>
    <submittedName>
        <fullName evidence="1">Uncharacterized protein</fullName>
    </submittedName>
</protein>
<dbReference type="EMBL" id="NTFS01000090">
    <property type="protein sequence ID" value="PAX56153.1"/>
    <property type="molecule type" value="Genomic_DNA"/>
</dbReference>
<dbReference type="Proteomes" id="UP000218238">
    <property type="component" value="Unassembled WGS sequence"/>
</dbReference>
<sequence length="201" mass="22712">MKIIIQTIVFATSLTLFSPAITPSIATTSAQKRTNFNLIRDSKGNITEIKNLTIENQRYNVKFIYGSFREIYNSNIAPTFWQKPEAATKAIDIINTALNSRKSTSPKLGVIPTKYESVKFAGSGNSFIIPVASDRTVREYGHQRTENTYINGVLSSFENQKKTWIKDSFVEFSLTPDTTFTYVQLNPINSVNNLNIPEKRK</sequence>
<dbReference type="OrthoDB" id="510960at2"/>
<reference evidence="1 2" key="1">
    <citation type="submission" date="2017-08" db="EMBL/GenBank/DDBJ databases">
        <title>Draft genome sequence of filamentous cyanobacterium Calothrix elsteri CCALA 953.</title>
        <authorList>
            <person name="Gagunashvili A.N."/>
            <person name="Elster J."/>
            <person name="Andresson O.S."/>
        </authorList>
    </citation>
    <scope>NUCLEOTIDE SEQUENCE [LARGE SCALE GENOMIC DNA]</scope>
    <source>
        <strain evidence="1 2">CCALA 953</strain>
    </source>
</reference>
<evidence type="ECO:0000313" key="2">
    <source>
        <dbReference type="Proteomes" id="UP000218238"/>
    </source>
</evidence>
<evidence type="ECO:0000313" key="1">
    <source>
        <dbReference type="EMBL" id="PAX56153.1"/>
    </source>
</evidence>
<keyword evidence="2" id="KW-1185">Reference proteome</keyword>
<accession>A0A2A2TK76</accession>